<evidence type="ECO:0000259" key="1">
    <source>
        <dbReference type="PROSITE" id="PS51781"/>
    </source>
</evidence>
<reference evidence="2 3" key="1">
    <citation type="submission" date="2013-01" db="EMBL/GenBank/DDBJ databases">
        <authorList>
            <person name="Harkins D.M."/>
            <person name="Durkin A.S."/>
            <person name="Brinkac L.M."/>
            <person name="Haft D.H."/>
            <person name="Selengut J.D."/>
            <person name="Sanka R."/>
            <person name="DePew J."/>
            <person name="Purushe J."/>
            <person name="Whelen A.C."/>
            <person name="Vinetz J.M."/>
            <person name="Sutton G.G."/>
            <person name="Nierman W.C."/>
            <person name="Fouts D.E."/>
        </authorList>
    </citation>
    <scope>NUCLEOTIDE SEQUENCE [LARGE SCALE GENOMIC DNA]</scope>
    <source>
        <strain evidence="2 3">2007001578</strain>
    </source>
</reference>
<sequence length="225" mass="26397">MVRLKIFLILIFTFQGCFDLKSKTLIVLPSEGIVMRTSPDTDAEVILTIPQKASVDLIRKDESQKVYYIDGGTVPSKWVYVQYQDRKGWVYNGYLTERYDEAKKKKKVPQEIIQGEWSQLKSVEFQDQESIKIKVYPFEKSHFKLELNPYSGIDHSVNDRTTMACISLICSVKREDNNQLFKFQILNNYEIKILESISFEMDGTRLEEIKTYKVLEEGKVYFKEQ</sequence>
<organism evidence="2 3">
    <name type="scientific">Leptospira noguchii str. 2007001578</name>
    <dbReference type="NCBI Taxonomy" id="1049974"/>
    <lineage>
        <taxon>Bacteria</taxon>
        <taxon>Pseudomonadati</taxon>
        <taxon>Spirochaetota</taxon>
        <taxon>Spirochaetia</taxon>
        <taxon>Leptospirales</taxon>
        <taxon>Leptospiraceae</taxon>
        <taxon>Leptospira</taxon>
    </lineage>
</organism>
<feature type="domain" description="SH3b" evidence="1">
    <location>
        <begin position="22"/>
        <end position="99"/>
    </location>
</feature>
<keyword evidence="3" id="KW-1185">Reference proteome</keyword>
<gene>
    <name evidence="2" type="ORF">LEP1GSC035_0122</name>
</gene>
<dbReference type="Pfam" id="PF08239">
    <property type="entry name" value="SH3_3"/>
    <property type="match status" value="1"/>
</dbReference>
<evidence type="ECO:0000313" key="3">
    <source>
        <dbReference type="Proteomes" id="UP000012099"/>
    </source>
</evidence>
<proteinExistence type="predicted"/>
<name>A0ABP2T256_9LEPT</name>
<dbReference type="Proteomes" id="UP000012099">
    <property type="component" value="Unassembled WGS sequence"/>
</dbReference>
<protein>
    <submittedName>
        <fullName evidence="2">SH3 domain protein</fullName>
    </submittedName>
</protein>
<dbReference type="InterPro" id="IPR003646">
    <property type="entry name" value="SH3-like_bac-type"/>
</dbReference>
<dbReference type="EMBL" id="AHMH02000157">
    <property type="protein sequence ID" value="EMM98360.1"/>
    <property type="molecule type" value="Genomic_DNA"/>
</dbReference>
<accession>A0ABP2T256</accession>
<dbReference type="Gene3D" id="2.30.30.40">
    <property type="entry name" value="SH3 Domains"/>
    <property type="match status" value="1"/>
</dbReference>
<dbReference type="PROSITE" id="PS51781">
    <property type="entry name" value="SH3B"/>
    <property type="match status" value="1"/>
</dbReference>
<dbReference type="PROSITE" id="PS51257">
    <property type="entry name" value="PROKAR_LIPOPROTEIN"/>
    <property type="match status" value="1"/>
</dbReference>
<comment type="caution">
    <text evidence="2">The sequence shown here is derived from an EMBL/GenBank/DDBJ whole genome shotgun (WGS) entry which is preliminary data.</text>
</comment>
<evidence type="ECO:0000313" key="2">
    <source>
        <dbReference type="EMBL" id="EMM98360.1"/>
    </source>
</evidence>